<feature type="signal peptide" evidence="6">
    <location>
        <begin position="1"/>
        <end position="22"/>
    </location>
</feature>
<dbReference type="EMBL" id="MRZV01000269">
    <property type="protein sequence ID" value="PIK53955.1"/>
    <property type="molecule type" value="Genomic_DNA"/>
</dbReference>
<feature type="disulfide bond" evidence="5">
    <location>
        <begin position="197"/>
        <end position="242"/>
    </location>
</feature>
<reference evidence="8 9" key="1">
    <citation type="journal article" date="2017" name="PLoS Biol.">
        <title>The sea cucumber genome provides insights into morphological evolution and visceral regeneration.</title>
        <authorList>
            <person name="Zhang X."/>
            <person name="Sun L."/>
            <person name="Yuan J."/>
            <person name="Sun Y."/>
            <person name="Gao Y."/>
            <person name="Zhang L."/>
            <person name="Li S."/>
            <person name="Dai H."/>
            <person name="Hamel J.F."/>
            <person name="Liu C."/>
            <person name="Yu Y."/>
            <person name="Liu S."/>
            <person name="Lin W."/>
            <person name="Guo K."/>
            <person name="Jin S."/>
            <person name="Xu P."/>
            <person name="Storey K.B."/>
            <person name="Huan P."/>
            <person name="Zhang T."/>
            <person name="Zhou Y."/>
            <person name="Zhang J."/>
            <person name="Lin C."/>
            <person name="Li X."/>
            <person name="Xing L."/>
            <person name="Huo D."/>
            <person name="Sun M."/>
            <person name="Wang L."/>
            <person name="Mercier A."/>
            <person name="Li F."/>
            <person name="Yang H."/>
            <person name="Xiang J."/>
        </authorList>
    </citation>
    <scope>NUCLEOTIDE SEQUENCE [LARGE SCALE GENOMIC DNA]</scope>
    <source>
        <strain evidence="8">Shaxun</strain>
        <tissue evidence="8">Muscle</tissue>
    </source>
</reference>
<dbReference type="GO" id="GO:0002020">
    <property type="term" value="F:protease binding"/>
    <property type="evidence" value="ECO:0007669"/>
    <property type="project" value="TreeGrafter"/>
</dbReference>
<evidence type="ECO:0000256" key="4">
    <source>
        <dbReference type="PIRSR" id="PIRSR601820-1"/>
    </source>
</evidence>
<feature type="disulfide bond" evidence="5">
    <location>
        <begin position="35"/>
        <end position="194"/>
    </location>
</feature>
<evidence type="ECO:0000313" key="8">
    <source>
        <dbReference type="EMBL" id="PIK53955.1"/>
    </source>
</evidence>
<proteinExistence type="predicted"/>
<gene>
    <name evidence="8" type="ORF">BSL78_09177</name>
</gene>
<evidence type="ECO:0000256" key="3">
    <source>
        <dbReference type="ARBA" id="ARBA00023157"/>
    </source>
</evidence>
<feature type="disulfide bond" evidence="5">
    <location>
        <begin position="202"/>
        <end position="207"/>
    </location>
</feature>
<dbReference type="PANTHER" id="PTHR11844">
    <property type="entry name" value="METALLOPROTEASE INHIBITOR"/>
    <property type="match status" value="1"/>
</dbReference>
<dbReference type="SMART" id="SM00206">
    <property type="entry name" value="NTR"/>
    <property type="match status" value="1"/>
</dbReference>
<dbReference type="InterPro" id="IPR001134">
    <property type="entry name" value="Netrin_domain"/>
</dbReference>
<dbReference type="PROSITE" id="PS50189">
    <property type="entry name" value="NTR"/>
    <property type="match status" value="1"/>
</dbReference>
<dbReference type="Proteomes" id="UP000230750">
    <property type="component" value="Unassembled WGS sequence"/>
</dbReference>
<dbReference type="PANTHER" id="PTHR11844:SF33">
    <property type="entry name" value="TISSUE INHIBITOR OF METALLOPROTEINASE"/>
    <property type="match status" value="1"/>
</dbReference>
<evidence type="ECO:0000256" key="5">
    <source>
        <dbReference type="PIRSR" id="PIRSR601820-3"/>
    </source>
</evidence>
<dbReference type="SUPFAM" id="SSF50242">
    <property type="entry name" value="TIMP-like"/>
    <property type="match status" value="1"/>
</dbReference>
<sequence>MKQYLMLSALLVVILRLRLTEGCTCQPTHPHIQFCSADYVVRVKVTSKETIYPDKVETTTAPPTSDGQSAVELAPWLNEPLSAARRGPPGLIEYSPFSGLTDPNRPVKIIYTVYIEKIYKGDNFISPKQFVKIKTSASDGLCGVTYLATRERYILSGKVVDGELNMILCDYIQRYSEITRRQKQGLKYHWKKGCGDCNVGVCYGQYCPSHLITDNCMLDIAPTEYQCEIDFARCTRNERGDCTWYGKKDFRECQSQRALSKSRSLPFQP</sequence>
<feature type="disulfide bond" evidence="5">
    <location>
        <begin position="216"/>
        <end position="234"/>
    </location>
</feature>
<dbReference type="GO" id="GO:0051045">
    <property type="term" value="P:negative regulation of membrane protein ectodomain proteolysis"/>
    <property type="evidence" value="ECO:0007669"/>
    <property type="project" value="TreeGrafter"/>
</dbReference>
<feature type="domain" description="NTR" evidence="7">
    <location>
        <begin position="23"/>
        <end position="194"/>
    </location>
</feature>
<evidence type="ECO:0000256" key="6">
    <source>
        <dbReference type="SAM" id="SignalP"/>
    </source>
</evidence>
<evidence type="ECO:0000256" key="2">
    <source>
        <dbReference type="ARBA" id="ARBA00022525"/>
    </source>
</evidence>
<dbReference type="STRING" id="307972.A0A2G8L172"/>
<keyword evidence="2" id="KW-0964">Secreted</keyword>
<protein>
    <recommendedName>
        <fullName evidence="7">NTR domain-containing protein</fullName>
    </recommendedName>
</protein>
<dbReference type="InterPro" id="IPR008993">
    <property type="entry name" value="TIMP-like_OB-fold"/>
</dbReference>
<keyword evidence="4" id="KW-0862">Zinc</keyword>
<keyword evidence="6" id="KW-0732">Signal</keyword>
<comment type="subcellular location">
    <subcellularLocation>
        <location evidence="1">Secreted</location>
    </subcellularLocation>
</comment>
<comment type="caution">
    <text evidence="8">The sequence shown here is derived from an EMBL/GenBank/DDBJ whole genome shotgun (WGS) entry which is preliminary data.</text>
</comment>
<dbReference type="Pfam" id="PF00965">
    <property type="entry name" value="TIMP"/>
    <property type="match status" value="2"/>
</dbReference>
<dbReference type="OrthoDB" id="6041373at2759"/>
<dbReference type="AlphaFoldDB" id="A0A2G8L172"/>
<keyword evidence="9" id="KW-1185">Reference proteome</keyword>
<organism evidence="8 9">
    <name type="scientific">Stichopus japonicus</name>
    <name type="common">Sea cucumber</name>
    <dbReference type="NCBI Taxonomy" id="307972"/>
    <lineage>
        <taxon>Eukaryota</taxon>
        <taxon>Metazoa</taxon>
        <taxon>Echinodermata</taxon>
        <taxon>Eleutherozoa</taxon>
        <taxon>Echinozoa</taxon>
        <taxon>Holothuroidea</taxon>
        <taxon>Aspidochirotacea</taxon>
        <taxon>Aspidochirotida</taxon>
        <taxon>Stichopodidae</taxon>
        <taxon>Apostichopus</taxon>
    </lineage>
</organism>
<keyword evidence="4" id="KW-0479">Metal-binding</keyword>
<keyword evidence="3 5" id="KW-1015">Disulfide bond</keyword>
<accession>A0A2G8L172</accession>
<feature type="chain" id="PRO_5013735272" description="NTR domain-containing protein" evidence="6">
    <location>
        <begin position="23"/>
        <end position="269"/>
    </location>
</feature>
<dbReference type="GO" id="GO:0031012">
    <property type="term" value="C:extracellular matrix"/>
    <property type="evidence" value="ECO:0007669"/>
    <property type="project" value="TreeGrafter"/>
</dbReference>
<dbReference type="GO" id="GO:0008191">
    <property type="term" value="F:metalloendopeptidase inhibitor activity"/>
    <property type="evidence" value="ECO:0007669"/>
    <property type="project" value="InterPro"/>
</dbReference>
<evidence type="ECO:0000259" key="7">
    <source>
        <dbReference type="PROSITE" id="PS50189"/>
    </source>
</evidence>
<dbReference type="GO" id="GO:0005615">
    <property type="term" value="C:extracellular space"/>
    <property type="evidence" value="ECO:0007669"/>
    <property type="project" value="TreeGrafter"/>
</dbReference>
<feature type="binding site" evidence="4">
    <location>
        <position position="23"/>
    </location>
    <ligand>
        <name>Zn(2+)</name>
        <dbReference type="ChEBI" id="CHEBI:29105"/>
        <note>ligand shared with metalloproteinase partner</note>
    </ligand>
</feature>
<dbReference type="Gene3D" id="2.40.50.120">
    <property type="match status" value="1"/>
</dbReference>
<name>A0A2G8L172_STIJA</name>
<feature type="disulfide bond" evidence="5">
    <location>
        <begin position="23"/>
        <end position="142"/>
    </location>
</feature>
<evidence type="ECO:0000256" key="1">
    <source>
        <dbReference type="ARBA" id="ARBA00004613"/>
    </source>
</evidence>
<dbReference type="GO" id="GO:0046872">
    <property type="term" value="F:metal ion binding"/>
    <property type="evidence" value="ECO:0007669"/>
    <property type="project" value="UniProtKB-KW"/>
</dbReference>
<evidence type="ECO:0000313" key="9">
    <source>
        <dbReference type="Proteomes" id="UP000230750"/>
    </source>
</evidence>
<feature type="disulfide bond" evidence="5">
    <location>
        <begin position="25"/>
        <end position="169"/>
    </location>
</feature>
<dbReference type="InterPro" id="IPR001820">
    <property type="entry name" value="TIMP"/>
</dbReference>